<evidence type="ECO:0000256" key="4">
    <source>
        <dbReference type="ARBA" id="ARBA00004752"/>
    </source>
</evidence>
<dbReference type="GO" id="GO:0071949">
    <property type="term" value="F:FAD binding"/>
    <property type="evidence" value="ECO:0007669"/>
    <property type="project" value="InterPro"/>
</dbReference>
<keyword evidence="9 19" id="KW-0285">Flavoprotein</keyword>
<evidence type="ECO:0000256" key="9">
    <source>
        <dbReference type="ARBA" id="ARBA00022630"/>
    </source>
</evidence>
<dbReference type="SUPFAM" id="SSF56176">
    <property type="entry name" value="FAD-binding/transporter-associated domain-like"/>
    <property type="match status" value="1"/>
</dbReference>
<evidence type="ECO:0000256" key="14">
    <source>
        <dbReference type="ARBA" id="ARBA00023002"/>
    </source>
</evidence>
<keyword evidence="12 19" id="KW-0133">Cell shape</keyword>
<organism evidence="21 22">
    <name type="scientific">Rubinisphaera italica</name>
    <dbReference type="NCBI Taxonomy" id="2527969"/>
    <lineage>
        <taxon>Bacteria</taxon>
        <taxon>Pseudomonadati</taxon>
        <taxon>Planctomycetota</taxon>
        <taxon>Planctomycetia</taxon>
        <taxon>Planctomycetales</taxon>
        <taxon>Planctomycetaceae</taxon>
        <taxon>Rubinisphaera</taxon>
    </lineage>
</organism>
<dbReference type="InterPro" id="IPR036635">
    <property type="entry name" value="MurB_C_sf"/>
</dbReference>
<dbReference type="Pfam" id="PF01565">
    <property type="entry name" value="FAD_binding_4"/>
    <property type="match status" value="1"/>
</dbReference>
<dbReference type="AlphaFoldDB" id="A0A5C5XGU3"/>
<accession>A0A5C5XGU3</accession>
<evidence type="ECO:0000256" key="6">
    <source>
        <dbReference type="ARBA" id="ARBA00015188"/>
    </source>
</evidence>
<dbReference type="NCBIfam" id="NF010480">
    <property type="entry name" value="PRK13905.1"/>
    <property type="match status" value="1"/>
</dbReference>
<evidence type="ECO:0000256" key="11">
    <source>
        <dbReference type="ARBA" id="ARBA00022857"/>
    </source>
</evidence>
<dbReference type="InterPro" id="IPR016166">
    <property type="entry name" value="FAD-bd_PCMH"/>
</dbReference>
<keyword evidence="14 19" id="KW-0560">Oxidoreductase</keyword>
<evidence type="ECO:0000256" key="12">
    <source>
        <dbReference type="ARBA" id="ARBA00022960"/>
    </source>
</evidence>
<comment type="similarity">
    <text evidence="19">Belongs to the MurB family.</text>
</comment>
<comment type="cofactor">
    <cofactor evidence="1 19">
        <name>FAD</name>
        <dbReference type="ChEBI" id="CHEBI:57692"/>
    </cofactor>
</comment>
<evidence type="ECO:0000256" key="10">
    <source>
        <dbReference type="ARBA" id="ARBA00022827"/>
    </source>
</evidence>
<name>A0A5C5XGU3_9PLAN</name>
<feature type="active site" evidence="19">
    <location>
        <position position="288"/>
    </location>
</feature>
<comment type="caution">
    <text evidence="21">The sequence shown here is derived from an EMBL/GenBank/DDBJ whole genome shotgun (WGS) entry which is preliminary data.</text>
</comment>
<evidence type="ECO:0000313" key="22">
    <source>
        <dbReference type="Proteomes" id="UP000316095"/>
    </source>
</evidence>
<comment type="catalytic activity">
    <reaction evidence="18 19">
        <text>UDP-N-acetyl-alpha-D-muramate + NADP(+) = UDP-N-acetyl-3-O-(1-carboxyvinyl)-alpha-D-glucosamine + NADPH + H(+)</text>
        <dbReference type="Rhea" id="RHEA:12248"/>
        <dbReference type="ChEBI" id="CHEBI:15378"/>
        <dbReference type="ChEBI" id="CHEBI:57783"/>
        <dbReference type="ChEBI" id="CHEBI:58349"/>
        <dbReference type="ChEBI" id="CHEBI:68483"/>
        <dbReference type="ChEBI" id="CHEBI:70757"/>
        <dbReference type="EC" id="1.3.1.98"/>
    </reaction>
</comment>
<comment type="pathway">
    <text evidence="4 19">Cell wall biogenesis; peptidoglycan biosynthesis.</text>
</comment>
<dbReference type="Proteomes" id="UP000316095">
    <property type="component" value="Unassembled WGS sequence"/>
</dbReference>
<dbReference type="EMBL" id="SJPG01000001">
    <property type="protein sequence ID" value="TWT61919.1"/>
    <property type="molecule type" value="Genomic_DNA"/>
</dbReference>
<proteinExistence type="inferred from homology"/>
<dbReference type="PANTHER" id="PTHR21071:SF4">
    <property type="entry name" value="UDP-N-ACETYLENOLPYRUVOYLGLUCOSAMINE REDUCTASE"/>
    <property type="match status" value="1"/>
</dbReference>
<feature type="active site" evidence="19">
    <location>
        <position position="170"/>
    </location>
</feature>
<dbReference type="Pfam" id="PF02873">
    <property type="entry name" value="MurB_C"/>
    <property type="match status" value="1"/>
</dbReference>
<evidence type="ECO:0000256" key="3">
    <source>
        <dbReference type="ARBA" id="ARBA00004496"/>
    </source>
</evidence>
<dbReference type="GO" id="GO:0005829">
    <property type="term" value="C:cytosol"/>
    <property type="evidence" value="ECO:0007669"/>
    <property type="project" value="TreeGrafter"/>
</dbReference>
<evidence type="ECO:0000313" key="21">
    <source>
        <dbReference type="EMBL" id="TWT61919.1"/>
    </source>
</evidence>
<evidence type="ECO:0000256" key="13">
    <source>
        <dbReference type="ARBA" id="ARBA00022984"/>
    </source>
</evidence>
<dbReference type="InterPro" id="IPR036318">
    <property type="entry name" value="FAD-bd_PCMH-like_sf"/>
</dbReference>
<evidence type="ECO:0000256" key="17">
    <source>
        <dbReference type="ARBA" id="ARBA00031026"/>
    </source>
</evidence>
<keyword evidence="10 19" id="KW-0274">FAD</keyword>
<dbReference type="PANTHER" id="PTHR21071">
    <property type="entry name" value="UDP-N-ACETYLENOLPYRUVOYLGLUCOSAMINE REDUCTASE"/>
    <property type="match status" value="1"/>
</dbReference>
<evidence type="ECO:0000256" key="2">
    <source>
        <dbReference type="ARBA" id="ARBA00003921"/>
    </source>
</evidence>
<dbReference type="EC" id="1.3.1.98" evidence="5 19"/>
<keyword evidence="15 19" id="KW-0131">Cell cycle</keyword>
<evidence type="ECO:0000259" key="20">
    <source>
        <dbReference type="PROSITE" id="PS51387"/>
    </source>
</evidence>
<evidence type="ECO:0000256" key="1">
    <source>
        <dbReference type="ARBA" id="ARBA00001974"/>
    </source>
</evidence>
<dbReference type="InterPro" id="IPR011601">
    <property type="entry name" value="MurB_C"/>
</dbReference>
<feature type="domain" description="FAD-binding PCMH-type" evidence="20">
    <location>
        <begin position="24"/>
        <end position="189"/>
    </location>
</feature>
<evidence type="ECO:0000256" key="5">
    <source>
        <dbReference type="ARBA" id="ARBA00012518"/>
    </source>
</evidence>
<dbReference type="InterPro" id="IPR006094">
    <property type="entry name" value="Oxid_FAD_bind_N"/>
</dbReference>
<dbReference type="InterPro" id="IPR016167">
    <property type="entry name" value="FAD-bd_PCMH_sub1"/>
</dbReference>
<dbReference type="UniPathway" id="UPA00219"/>
<keyword evidence="7 19" id="KW-0963">Cytoplasm</keyword>
<dbReference type="PROSITE" id="PS51387">
    <property type="entry name" value="FAD_PCMH"/>
    <property type="match status" value="1"/>
</dbReference>
<dbReference type="GO" id="GO:0071555">
    <property type="term" value="P:cell wall organization"/>
    <property type="evidence" value="ECO:0007669"/>
    <property type="project" value="UniProtKB-KW"/>
</dbReference>
<evidence type="ECO:0000256" key="16">
    <source>
        <dbReference type="ARBA" id="ARBA00023316"/>
    </source>
</evidence>
<keyword evidence="13 19" id="KW-0573">Peptidoglycan synthesis</keyword>
<dbReference type="InterPro" id="IPR016169">
    <property type="entry name" value="FAD-bd_PCMH_sub2"/>
</dbReference>
<dbReference type="GO" id="GO:0009252">
    <property type="term" value="P:peptidoglycan biosynthetic process"/>
    <property type="evidence" value="ECO:0007669"/>
    <property type="project" value="UniProtKB-UniRule"/>
</dbReference>
<sequence>MSCLDSFAEILREDEPLAPYTWLKLGGPAQYFVEPRSTDELIKVLNCCRDERLDVHVLGEGSNLLIRDDGVSGVVIRLSAGEFSEVDVDGTKVTAGAGALLSHVISRSVASGLTGLEDLAGIPGTIGGAIVGNAGSKTGDIGTKVESISVLTQDGKQETIAADLIGFEYRTSHIDAAVVLGATLNLAADDPREITKRLRKTWIMKRSSQPMSSQSAGCIFKNPPGLSAGTLIDQAGLKGTRVGDCEVSDIHANFIVTHENCTSSDVMRLIDLVRSKVSNEHGVDLDLEIKVWPN</sequence>
<dbReference type="HAMAP" id="MF_00037">
    <property type="entry name" value="MurB"/>
    <property type="match status" value="1"/>
</dbReference>
<dbReference type="NCBIfam" id="TIGR00179">
    <property type="entry name" value="murB"/>
    <property type="match status" value="1"/>
</dbReference>
<evidence type="ECO:0000256" key="8">
    <source>
        <dbReference type="ARBA" id="ARBA00022618"/>
    </source>
</evidence>
<dbReference type="InterPro" id="IPR003170">
    <property type="entry name" value="MurB"/>
</dbReference>
<dbReference type="OrthoDB" id="9804753at2"/>
<evidence type="ECO:0000256" key="19">
    <source>
        <dbReference type="HAMAP-Rule" id="MF_00037"/>
    </source>
</evidence>
<dbReference type="Gene3D" id="3.30.465.10">
    <property type="match status" value="1"/>
</dbReference>
<evidence type="ECO:0000256" key="7">
    <source>
        <dbReference type="ARBA" id="ARBA00022490"/>
    </source>
</evidence>
<keyword evidence="8 19" id="KW-0132">Cell division</keyword>
<keyword evidence="11 19" id="KW-0521">NADP</keyword>
<dbReference type="GO" id="GO:0051301">
    <property type="term" value="P:cell division"/>
    <property type="evidence" value="ECO:0007669"/>
    <property type="project" value="UniProtKB-KW"/>
</dbReference>
<keyword evidence="22" id="KW-1185">Reference proteome</keyword>
<feature type="active site" description="Proton donor" evidence="19">
    <location>
        <position position="218"/>
    </location>
</feature>
<comment type="function">
    <text evidence="2 19">Cell wall formation.</text>
</comment>
<reference evidence="21 22" key="1">
    <citation type="submission" date="2019-02" db="EMBL/GenBank/DDBJ databases">
        <title>Deep-cultivation of Planctomycetes and their phenomic and genomic characterization uncovers novel biology.</title>
        <authorList>
            <person name="Wiegand S."/>
            <person name="Jogler M."/>
            <person name="Boedeker C."/>
            <person name="Pinto D."/>
            <person name="Vollmers J."/>
            <person name="Rivas-Marin E."/>
            <person name="Kohn T."/>
            <person name="Peeters S.H."/>
            <person name="Heuer A."/>
            <person name="Rast P."/>
            <person name="Oberbeckmann S."/>
            <person name="Bunk B."/>
            <person name="Jeske O."/>
            <person name="Meyerdierks A."/>
            <person name="Storesund J.E."/>
            <person name="Kallscheuer N."/>
            <person name="Luecker S."/>
            <person name="Lage O.M."/>
            <person name="Pohl T."/>
            <person name="Merkel B.J."/>
            <person name="Hornburger P."/>
            <person name="Mueller R.-W."/>
            <person name="Bruemmer F."/>
            <person name="Labrenz M."/>
            <person name="Spormann A.M."/>
            <person name="Op Den Camp H."/>
            <person name="Overmann J."/>
            <person name="Amann R."/>
            <person name="Jetten M.S.M."/>
            <person name="Mascher T."/>
            <person name="Medema M.H."/>
            <person name="Devos D.P."/>
            <person name="Kaster A.-K."/>
            <person name="Ovreas L."/>
            <person name="Rohde M."/>
            <person name="Galperin M.Y."/>
            <person name="Jogler C."/>
        </authorList>
    </citation>
    <scope>NUCLEOTIDE SEQUENCE [LARGE SCALE GENOMIC DNA]</scope>
    <source>
        <strain evidence="21 22">Pan54</strain>
    </source>
</reference>
<dbReference type="GO" id="GO:0008762">
    <property type="term" value="F:UDP-N-acetylmuramate dehydrogenase activity"/>
    <property type="evidence" value="ECO:0007669"/>
    <property type="project" value="UniProtKB-UniRule"/>
</dbReference>
<protein>
    <recommendedName>
        <fullName evidence="6 19">UDP-N-acetylenolpyruvoylglucosamine reductase</fullName>
        <ecNumber evidence="5 19">1.3.1.98</ecNumber>
    </recommendedName>
    <alternativeName>
        <fullName evidence="17 19">UDP-N-acetylmuramate dehydrogenase</fullName>
    </alternativeName>
</protein>
<keyword evidence="16 19" id="KW-0961">Cell wall biogenesis/degradation</keyword>
<dbReference type="Gene3D" id="3.30.43.10">
    <property type="entry name" value="Uridine Diphospho-n-acetylenolpyruvylglucosamine Reductase, domain 2"/>
    <property type="match status" value="1"/>
</dbReference>
<dbReference type="SUPFAM" id="SSF56194">
    <property type="entry name" value="Uridine diphospho-N-Acetylenolpyruvylglucosamine reductase, MurB, C-terminal domain"/>
    <property type="match status" value="1"/>
</dbReference>
<evidence type="ECO:0000256" key="15">
    <source>
        <dbReference type="ARBA" id="ARBA00023306"/>
    </source>
</evidence>
<dbReference type="GO" id="GO:0008360">
    <property type="term" value="P:regulation of cell shape"/>
    <property type="evidence" value="ECO:0007669"/>
    <property type="project" value="UniProtKB-KW"/>
</dbReference>
<comment type="subcellular location">
    <subcellularLocation>
        <location evidence="3 19">Cytoplasm</location>
    </subcellularLocation>
</comment>
<evidence type="ECO:0000256" key="18">
    <source>
        <dbReference type="ARBA" id="ARBA00048914"/>
    </source>
</evidence>
<dbReference type="Gene3D" id="3.90.78.10">
    <property type="entry name" value="UDP-N-acetylenolpyruvoylglucosamine reductase, C-terminal domain"/>
    <property type="match status" value="1"/>
</dbReference>
<gene>
    <name evidence="19 21" type="primary">murB</name>
    <name evidence="21" type="ORF">Pan54_26560</name>
</gene>